<keyword evidence="4" id="KW-0238">DNA-binding</keyword>
<feature type="region of interest" description="Disordered" evidence="7">
    <location>
        <begin position="236"/>
        <end position="295"/>
    </location>
</feature>
<gene>
    <name evidence="8" type="ORF">IWX46DRAFT_656090</name>
</gene>
<dbReference type="EMBL" id="JBBPDW010000012">
    <property type="protein sequence ID" value="KAK7547743.1"/>
    <property type="molecule type" value="Genomic_DNA"/>
</dbReference>
<evidence type="ECO:0000256" key="3">
    <source>
        <dbReference type="ARBA" id="ARBA00023015"/>
    </source>
</evidence>
<organism evidence="8 9">
    <name type="scientific">Phyllosticta citricarpa</name>
    <dbReference type="NCBI Taxonomy" id="55181"/>
    <lineage>
        <taxon>Eukaryota</taxon>
        <taxon>Fungi</taxon>
        <taxon>Dikarya</taxon>
        <taxon>Ascomycota</taxon>
        <taxon>Pezizomycotina</taxon>
        <taxon>Dothideomycetes</taxon>
        <taxon>Dothideomycetes incertae sedis</taxon>
        <taxon>Botryosphaeriales</taxon>
        <taxon>Phyllostictaceae</taxon>
        <taxon>Phyllosticta</taxon>
    </lineage>
</organism>
<keyword evidence="6" id="KW-0539">Nucleus</keyword>
<feature type="region of interest" description="Disordered" evidence="7">
    <location>
        <begin position="524"/>
        <end position="545"/>
    </location>
</feature>
<feature type="compositionally biased region" description="Polar residues" evidence="7">
    <location>
        <begin position="636"/>
        <end position="665"/>
    </location>
</feature>
<name>A0ABR1MFC8_9PEZI</name>
<evidence type="ECO:0000313" key="8">
    <source>
        <dbReference type="EMBL" id="KAK7547743.1"/>
    </source>
</evidence>
<feature type="region of interest" description="Disordered" evidence="7">
    <location>
        <begin position="1"/>
        <end position="45"/>
    </location>
</feature>
<feature type="compositionally biased region" description="Basic and acidic residues" evidence="7">
    <location>
        <begin position="260"/>
        <end position="279"/>
    </location>
</feature>
<evidence type="ECO:0000256" key="5">
    <source>
        <dbReference type="ARBA" id="ARBA00023163"/>
    </source>
</evidence>
<dbReference type="SUPFAM" id="SSF50916">
    <property type="entry name" value="Rap30/74 interaction domains"/>
    <property type="match status" value="1"/>
</dbReference>
<dbReference type="InterPro" id="IPR008851">
    <property type="entry name" value="TFIIF-alpha"/>
</dbReference>
<dbReference type="PANTHER" id="PTHR13011">
    <property type="entry name" value="TFIIF-ALPHA"/>
    <property type="match status" value="1"/>
</dbReference>
<feature type="compositionally biased region" description="Basic and acidic residues" evidence="7">
    <location>
        <begin position="586"/>
        <end position="610"/>
    </location>
</feature>
<evidence type="ECO:0000313" key="9">
    <source>
        <dbReference type="Proteomes" id="UP001365128"/>
    </source>
</evidence>
<feature type="compositionally biased region" description="Polar residues" evidence="7">
    <location>
        <begin position="87"/>
        <end position="97"/>
    </location>
</feature>
<feature type="region of interest" description="Disordered" evidence="7">
    <location>
        <begin position="559"/>
        <end position="757"/>
    </location>
</feature>
<feature type="region of interest" description="Disordered" evidence="7">
    <location>
        <begin position="85"/>
        <end position="175"/>
    </location>
</feature>
<reference evidence="8 9" key="1">
    <citation type="submission" date="2024-04" db="EMBL/GenBank/DDBJ databases">
        <title>Phyllosticta paracitricarpa is synonymous to the EU quarantine fungus P. citricarpa based on phylogenomic analyses.</title>
        <authorList>
            <consortium name="Lawrence Berkeley National Laboratory"/>
            <person name="Van Ingen-Buijs V.A."/>
            <person name="Van Westerhoven A.C."/>
            <person name="Haridas S."/>
            <person name="Skiadas P."/>
            <person name="Martin F."/>
            <person name="Groenewald J.Z."/>
            <person name="Crous P.W."/>
            <person name="Seidl M.F."/>
        </authorList>
    </citation>
    <scope>NUCLEOTIDE SEQUENCE [LARGE SCALE GENOMIC DNA]</scope>
    <source>
        <strain evidence="8 9">CBS 122670</strain>
    </source>
</reference>
<evidence type="ECO:0000256" key="4">
    <source>
        <dbReference type="ARBA" id="ARBA00023125"/>
    </source>
</evidence>
<dbReference type="PANTHER" id="PTHR13011:SF0">
    <property type="entry name" value="GENERAL TRANSCRIPTION FACTOR IIF SUBUNIT 1"/>
    <property type="match status" value="1"/>
</dbReference>
<dbReference type="Proteomes" id="UP001365128">
    <property type="component" value="Unassembled WGS sequence"/>
</dbReference>
<feature type="compositionally biased region" description="Acidic residues" evidence="7">
    <location>
        <begin position="489"/>
        <end position="505"/>
    </location>
</feature>
<feature type="compositionally biased region" description="Polar residues" evidence="7">
    <location>
        <begin position="11"/>
        <end position="33"/>
    </location>
</feature>
<feature type="compositionally biased region" description="Polar residues" evidence="7">
    <location>
        <begin position="697"/>
        <end position="707"/>
    </location>
</feature>
<evidence type="ECO:0000256" key="2">
    <source>
        <dbReference type="ARBA" id="ARBA00005249"/>
    </source>
</evidence>
<keyword evidence="9" id="KW-1185">Reference proteome</keyword>
<evidence type="ECO:0000256" key="7">
    <source>
        <dbReference type="SAM" id="MobiDB-lite"/>
    </source>
</evidence>
<feature type="region of interest" description="Disordered" evidence="7">
    <location>
        <begin position="489"/>
        <end position="510"/>
    </location>
</feature>
<feature type="compositionally biased region" description="Low complexity" evidence="7">
    <location>
        <begin position="716"/>
        <end position="739"/>
    </location>
</feature>
<feature type="compositionally biased region" description="Acidic residues" evidence="7">
    <location>
        <begin position="250"/>
        <end position="259"/>
    </location>
</feature>
<keyword evidence="3" id="KW-0805">Transcription regulation</keyword>
<evidence type="ECO:0000256" key="6">
    <source>
        <dbReference type="ARBA" id="ARBA00023242"/>
    </source>
</evidence>
<proteinExistence type="inferred from homology"/>
<accession>A0ABR1MFC8</accession>
<comment type="subcellular location">
    <subcellularLocation>
        <location evidence="1">Nucleus</location>
    </subcellularLocation>
</comment>
<dbReference type="InterPro" id="IPR011039">
    <property type="entry name" value="TFIIF_interaction"/>
</dbReference>
<feature type="compositionally biased region" description="Low complexity" evidence="7">
    <location>
        <begin position="616"/>
        <end position="635"/>
    </location>
</feature>
<evidence type="ECO:0000256" key="1">
    <source>
        <dbReference type="ARBA" id="ARBA00004123"/>
    </source>
</evidence>
<keyword evidence="5" id="KW-0804">Transcription</keyword>
<protein>
    <submittedName>
        <fullName evidence="8">Transcription initiation factor IIF subunit alpha</fullName>
    </submittedName>
</protein>
<comment type="caution">
    <text evidence="8">The sequence shown here is derived from an EMBL/GenBank/DDBJ whole genome shotgun (WGS) entry which is preliminary data.</text>
</comment>
<comment type="similarity">
    <text evidence="2">Belongs to the TFIIF alpha subunit family.</text>
</comment>
<feature type="compositionally biased region" description="Low complexity" evidence="7">
    <location>
        <begin position="113"/>
        <end position="125"/>
    </location>
</feature>
<feature type="compositionally biased region" description="Basic and acidic residues" evidence="7">
    <location>
        <begin position="525"/>
        <end position="545"/>
    </location>
</feature>
<sequence>MERALPRPACTRSSSHTHLSHNRSPSFTLSTKLSGPHDSHPLPPGISNWHPRFACTRQPFDASPLAHSYCHLLHLSSTAYVAPLRRPSSQPYTSSKGTRPKMSASPAGPPGATPNSAPATNTPNGGAPTAVRRAKPKANPLVDPRRQRQRRIAQRAGTPAGTPNPPRPSSNGGELQTKYEEFKPNQSDVKGDFFKVVTTKRAMLEGLRFHVMKFQSKNDVDPTDQVEFTRPIRLHRRDAGAGKSGAGAGEVEEEENEEETKERARIEAQKEQRRRERESAQAQIAPKSKTKTITDNRKKIMQVYERNDTPEAIKASRLRYEETLPWHLEDFDNKNTWVGSYEAALSDTHIMFFKEAGAVDPQTGIKAEDKLRMVPVEKWYRFNAKDKATSLSLDEIEKQEKSGSTLTRWALHAQGADGPKKPKWMREKELEKEQKKRLEEMGMKSKLYLRSAGRGDEEAPRKRINDDDYFRSDAPDADVIDFDEQEHFADDEEGVNGLFEGEDEDTKAAQDRIKREQLSANFFANKDEKDVWEQEESEKMEKELARKLEKSLRKKIIKREKNYNYDLDDSEGNPYSTNSDSEDSEVERQKEEERKKEEERLAAEKGKLKPGESNATQPASGSSSKGSNTPSSQSKLGNTKLSMSSSQQNLKRAGSPNLSEASGNESARKKHKKNPGSGTDSEATDSGVKKMKRVHPITNTANRSRSGTPVGPSRPGSPVAGSVAGAPASRAASPGALAANQANALKSRPAAPAANLPPPTVEEIRAVIPAQGATMTQLISAFKGRLRAPQTQKEFIVNVKKAGTYDKDKKIIYPKVGS</sequence>